<comment type="caution">
    <text evidence="4">The sequence shown here is derived from an EMBL/GenBank/DDBJ whole genome shotgun (WGS) entry which is preliminary data.</text>
</comment>
<sequence length="406" mass="44235">MVVLAGKIPRIWHRKSGIPGIQYFSANMPRGCINGSTTMKAAAALPLSQAFIGTTQAQFINELVYLEGHRVHEDFSSPLPHTYIATEDLPEEFSWNNVDGKSYLTHLLNQHIPQYCGSCWAFAAASSLADRIKIARNGEGADINLAIQYVLNCGTDIAGSCYGGSSSGFYSFVKLNGFIPYDTCQPYIACSHDSKEGFCGHVDTTCSAATRDMNTCRTCGGFTQEGGGCSALNYFPNATIAEYGMIHGNSIEDRVNKIKAEIKTRGPVAASINADPLRDFTGGSVFDDESAGKIQNHVISIFGWGKDENGKEFWHCRNSWGYYWGEQGFFRVATGKNMLGVESDVAWATPGAFTIENVPCSEGGEMCGGEVNELHGGGRIHFKAQEYIDPSVYLAESSSTYLREKK</sequence>
<dbReference type="Proteomes" id="UP001530400">
    <property type="component" value="Unassembled WGS sequence"/>
</dbReference>
<name>A0ABD3NUI7_9STRA</name>
<keyword evidence="2" id="KW-0865">Zymogen</keyword>
<reference evidence="4 5" key="1">
    <citation type="submission" date="2024-10" db="EMBL/GenBank/DDBJ databases">
        <title>Updated reference genomes for cyclostephanoid diatoms.</title>
        <authorList>
            <person name="Roberts W.R."/>
            <person name="Alverson A.J."/>
        </authorList>
    </citation>
    <scope>NUCLEOTIDE SEQUENCE [LARGE SCALE GENOMIC DNA]</scope>
    <source>
        <strain evidence="4 5">AJA010-31</strain>
    </source>
</reference>
<dbReference type="Gene3D" id="3.90.70.10">
    <property type="entry name" value="Cysteine proteinases"/>
    <property type="match status" value="1"/>
</dbReference>
<evidence type="ECO:0000256" key="2">
    <source>
        <dbReference type="ARBA" id="ARBA00023145"/>
    </source>
</evidence>
<proteinExistence type="inferred from homology"/>
<dbReference type="PANTHER" id="PTHR12411">
    <property type="entry name" value="CYSTEINE PROTEASE FAMILY C1-RELATED"/>
    <property type="match status" value="1"/>
</dbReference>
<comment type="similarity">
    <text evidence="1">Belongs to the peptidase C1 family.</text>
</comment>
<evidence type="ECO:0000259" key="3">
    <source>
        <dbReference type="SMART" id="SM00645"/>
    </source>
</evidence>
<dbReference type="AlphaFoldDB" id="A0ABD3NUI7"/>
<dbReference type="InterPro" id="IPR013128">
    <property type="entry name" value="Peptidase_C1A"/>
</dbReference>
<dbReference type="InterPro" id="IPR038765">
    <property type="entry name" value="Papain-like_cys_pep_sf"/>
</dbReference>
<gene>
    <name evidence="4" type="ORF">ACHAWO_000832</name>
</gene>
<dbReference type="SUPFAM" id="SSF54001">
    <property type="entry name" value="Cysteine proteinases"/>
    <property type="match status" value="1"/>
</dbReference>
<evidence type="ECO:0000313" key="4">
    <source>
        <dbReference type="EMBL" id="KAL3777570.1"/>
    </source>
</evidence>
<dbReference type="SMART" id="SM00645">
    <property type="entry name" value="Pept_C1"/>
    <property type="match status" value="1"/>
</dbReference>
<evidence type="ECO:0000313" key="5">
    <source>
        <dbReference type="Proteomes" id="UP001530400"/>
    </source>
</evidence>
<dbReference type="FunFam" id="3.90.70.10:FF:000117">
    <property type="entry name" value="Probable papain cysteine protease"/>
    <property type="match status" value="1"/>
</dbReference>
<dbReference type="InterPro" id="IPR000668">
    <property type="entry name" value="Peptidase_C1A_C"/>
</dbReference>
<dbReference type="Pfam" id="PF00112">
    <property type="entry name" value="Peptidase_C1"/>
    <property type="match status" value="1"/>
</dbReference>
<keyword evidence="5" id="KW-1185">Reference proteome</keyword>
<dbReference type="EMBL" id="JALLPJ020001037">
    <property type="protein sequence ID" value="KAL3777570.1"/>
    <property type="molecule type" value="Genomic_DNA"/>
</dbReference>
<feature type="domain" description="Peptidase C1A papain C-terminal" evidence="3">
    <location>
        <begin position="89"/>
        <end position="349"/>
    </location>
</feature>
<accession>A0ABD3NUI7</accession>
<protein>
    <recommendedName>
        <fullName evidence="3">Peptidase C1A papain C-terminal domain-containing protein</fullName>
    </recommendedName>
</protein>
<organism evidence="4 5">
    <name type="scientific">Cyclotella atomus</name>
    <dbReference type="NCBI Taxonomy" id="382360"/>
    <lineage>
        <taxon>Eukaryota</taxon>
        <taxon>Sar</taxon>
        <taxon>Stramenopiles</taxon>
        <taxon>Ochrophyta</taxon>
        <taxon>Bacillariophyta</taxon>
        <taxon>Coscinodiscophyceae</taxon>
        <taxon>Thalassiosirophycidae</taxon>
        <taxon>Stephanodiscales</taxon>
        <taxon>Stephanodiscaceae</taxon>
        <taxon>Cyclotella</taxon>
    </lineage>
</organism>
<evidence type="ECO:0000256" key="1">
    <source>
        <dbReference type="ARBA" id="ARBA00008455"/>
    </source>
</evidence>